<dbReference type="GO" id="GO:0005886">
    <property type="term" value="C:plasma membrane"/>
    <property type="evidence" value="ECO:0007669"/>
    <property type="project" value="TreeGrafter"/>
</dbReference>
<evidence type="ECO:0000313" key="2">
    <source>
        <dbReference type="EMBL" id="MBL4918799.1"/>
    </source>
</evidence>
<dbReference type="PANTHER" id="PTHR30199">
    <property type="entry name" value="MFS FAMILY TRANSPORTER, PREDICTED SUBSTRATE BENZOATE"/>
    <property type="match status" value="1"/>
</dbReference>
<feature type="transmembrane region" description="Helical" evidence="1">
    <location>
        <begin position="57"/>
        <end position="76"/>
    </location>
</feature>
<accession>A0A8K0Y2R0</accession>
<name>A0A8K0Y2R0_9RHOB</name>
<dbReference type="EMBL" id="JAESVN010000009">
    <property type="protein sequence ID" value="MBL4918799.1"/>
    <property type="molecule type" value="Genomic_DNA"/>
</dbReference>
<dbReference type="PANTHER" id="PTHR30199:SF0">
    <property type="entry name" value="INNER MEMBRANE PROTEIN YDCO"/>
    <property type="match status" value="1"/>
</dbReference>
<keyword evidence="1" id="KW-1133">Transmembrane helix</keyword>
<organism evidence="2 3">
    <name type="scientific">Szabonella alba</name>
    <dbReference type="NCBI Taxonomy" id="2804194"/>
    <lineage>
        <taxon>Bacteria</taxon>
        <taxon>Pseudomonadati</taxon>
        <taxon>Pseudomonadota</taxon>
        <taxon>Alphaproteobacteria</taxon>
        <taxon>Rhodobacterales</taxon>
        <taxon>Paracoccaceae</taxon>
        <taxon>Szabonella</taxon>
    </lineage>
</organism>
<dbReference type="NCBIfam" id="TIGR00843">
    <property type="entry name" value="benE"/>
    <property type="match status" value="1"/>
</dbReference>
<feature type="transmembrane region" description="Helical" evidence="1">
    <location>
        <begin position="182"/>
        <end position="202"/>
    </location>
</feature>
<feature type="transmembrane region" description="Helical" evidence="1">
    <location>
        <begin position="105"/>
        <end position="123"/>
    </location>
</feature>
<keyword evidence="1" id="KW-0812">Transmembrane</keyword>
<feature type="transmembrane region" description="Helical" evidence="1">
    <location>
        <begin position="372"/>
        <end position="393"/>
    </location>
</feature>
<feature type="transmembrane region" description="Helical" evidence="1">
    <location>
        <begin position="331"/>
        <end position="352"/>
    </location>
</feature>
<evidence type="ECO:0000313" key="3">
    <source>
        <dbReference type="Proteomes" id="UP000648908"/>
    </source>
</evidence>
<feature type="transmembrane region" description="Helical" evidence="1">
    <location>
        <begin position="160"/>
        <end position="175"/>
    </location>
</feature>
<dbReference type="Proteomes" id="UP000648908">
    <property type="component" value="Unassembled WGS sequence"/>
</dbReference>
<keyword evidence="1" id="KW-0472">Membrane</keyword>
<sequence length="401" mass="40309">MPPSPPSPPPSPPSLPPSLPLSLFSSALVASLVGYGASVAILLAAARSLGASPAETASWLLAICLAKAVGSAFLSWQSRVPVVLAWSTPGAALIAASEGIGMAEAVGAFLLAGGLIALTGAWGPLGRLIARIPDAIAAAMLAGVLLPFCLTLPGAAQSDPMLVLPMIVVFALVRLRNPAMAVLAALALGIGLAFLTGEAAALGENPGLPGLVLIWPDWSAPALIGLGLPLYLVTMASQNLPGFATLRAAGYAPPVRPALLTTGGLSALTALAGAHTTSMAAITAAICLGEDTHPDRSQRWKVGLAYGLVWLLLGLFGAFVLALLEALPPGLLAAVVALALLGPLMGAASAAFATPEQRFPALVTLVVTGAGLPVLGIGAAFWGLVAGIALYALDHWHRRSR</sequence>
<feature type="transmembrane region" description="Helical" evidence="1">
    <location>
        <begin position="222"/>
        <end position="246"/>
    </location>
</feature>
<reference evidence="2" key="1">
    <citation type="submission" date="2021-01" db="EMBL/GenBank/DDBJ databases">
        <title>Tabrizicola alba sp. nov. a motile alkaliphilic bacterium isolated from a soda lake.</title>
        <authorList>
            <person name="Szuroczki S."/>
            <person name="Abbaszade G."/>
            <person name="Schumann P."/>
            <person name="Toth E."/>
        </authorList>
    </citation>
    <scope>NUCLEOTIDE SEQUENCE</scope>
    <source>
        <strain evidence="2">DMG-N-6</strain>
    </source>
</reference>
<keyword evidence="3" id="KW-1185">Reference proteome</keyword>
<protein>
    <submittedName>
        <fullName evidence="2">Benzoate/H(+) symporter BenE family transporter</fullName>
    </submittedName>
</protein>
<dbReference type="AlphaFoldDB" id="A0A8K0Y2R0"/>
<dbReference type="InterPro" id="IPR004711">
    <property type="entry name" value="Benzoate_Transporter"/>
</dbReference>
<proteinExistence type="predicted"/>
<dbReference type="Pfam" id="PF03594">
    <property type="entry name" value="BenE"/>
    <property type="match status" value="1"/>
</dbReference>
<dbReference type="GO" id="GO:0042925">
    <property type="term" value="F:benzoate transmembrane transporter activity"/>
    <property type="evidence" value="ECO:0007669"/>
    <property type="project" value="InterPro"/>
</dbReference>
<gene>
    <name evidence="2" type="ORF">JL811_16365</name>
</gene>
<feature type="transmembrane region" description="Helical" evidence="1">
    <location>
        <begin position="304"/>
        <end position="324"/>
    </location>
</feature>
<feature type="transmembrane region" description="Helical" evidence="1">
    <location>
        <begin position="20"/>
        <end position="45"/>
    </location>
</feature>
<feature type="transmembrane region" description="Helical" evidence="1">
    <location>
        <begin position="135"/>
        <end position="154"/>
    </location>
</feature>
<evidence type="ECO:0000256" key="1">
    <source>
        <dbReference type="SAM" id="Phobius"/>
    </source>
</evidence>
<comment type="caution">
    <text evidence="2">The sequence shown here is derived from an EMBL/GenBank/DDBJ whole genome shotgun (WGS) entry which is preliminary data.</text>
</comment>
<feature type="transmembrane region" description="Helical" evidence="1">
    <location>
        <begin position="258"/>
        <end position="284"/>
    </location>
</feature>